<dbReference type="PRINTS" id="PR00722">
    <property type="entry name" value="CHYMOTRYPSIN"/>
</dbReference>
<dbReference type="InterPro" id="IPR001254">
    <property type="entry name" value="Trypsin_dom"/>
</dbReference>
<evidence type="ECO:0000313" key="4">
    <source>
        <dbReference type="Proteomes" id="UP000642748"/>
    </source>
</evidence>
<evidence type="ECO:0000256" key="1">
    <source>
        <dbReference type="SAM" id="SignalP"/>
    </source>
</evidence>
<dbReference type="EMBL" id="BONZ01000030">
    <property type="protein sequence ID" value="GIH15120.1"/>
    <property type="molecule type" value="Genomic_DNA"/>
</dbReference>
<sequence length="383" mass="39020">MIRFLVPLTAIAGTAMLVFATVSPSQAMSGGEPVNDPSTAPWVATLASTPAATDAPLLQRAGCGGVLITPDRVLTAGHCVDHVDPGQTEVHIDARVLSGDPGQVRGIRGISTLPGYQILPSPVDPSDLNLSSARDDLAIVLLDRPVTGIRPLPLAPSRPRPGTAVAMYAHGSTGLAGADQFRDDVLHQGNLTMLDPAACAAQTPATVDGGSVACAQDDQGEVTGCYNDSGSPVVTYRDGVALLAGAFSFGGETAGKECGQASPLYFADATAFRGWMYRPAPVLEPYPAGRPTVSGAVTVGAPARCVSAGWDPLRGGPARTVMYQWATILRAGPFIIPVPIDGATGQEFVPDVSLAGAEIACQVSGGNLAGTSQATSDPVTVAS</sequence>
<name>A0A8J3QPL2_9ACTN</name>
<dbReference type="Proteomes" id="UP000642748">
    <property type="component" value="Unassembled WGS sequence"/>
</dbReference>
<organism evidence="3 4">
    <name type="scientific">Rugosimonospora africana</name>
    <dbReference type="NCBI Taxonomy" id="556532"/>
    <lineage>
        <taxon>Bacteria</taxon>
        <taxon>Bacillati</taxon>
        <taxon>Actinomycetota</taxon>
        <taxon>Actinomycetes</taxon>
        <taxon>Micromonosporales</taxon>
        <taxon>Micromonosporaceae</taxon>
        <taxon>Rugosimonospora</taxon>
    </lineage>
</organism>
<dbReference type="InterPro" id="IPR001314">
    <property type="entry name" value="Peptidase_S1A"/>
</dbReference>
<dbReference type="RefSeq" id="WP_203918744.1">
    <property type="nucleotide sequence ID" value="NZ_BONZ01000030.1"/>
</dbReference>
<evidence type="ECO:0000259" key="2">
    <source>
        <dbReference type="PROSITE" id="PS50240"/>
    </source>
</evidence>
<reference evidence="3" key="1">
    <citation type="submission" date="2021-01" db="EMBL/GenBank/DDBJ databases">
        <title>Whole genome shotgun sequence of Rugosimonospora africana NBRC 104875.</title>
        <authorList>
            <person name="Komaki H."/>
            <person name="Tamura T."/>
        </authorList>
    </citation>
    <scope>NUCLEOTIDE SEQUENCE</scope>
    <source>
        <strain evidence="3">NBRC 104875</strain>
    </source>
</reference>
<feature type="chain" id="PRO_5035179888" description="Peptidase S1 domain-containing protein" evidence="1">
    <location>
        <begin position="28"/>
        <end position="383"/>
    </location>
</feature>
<comment type="caution">
    <text evidence="3">The sequence shown here is derived from an EMBL/GenBank/DDBJ whole genome shotgun (WGS) entry which is preliminary data.</text>
</comment>
<keyword evidence="1" id="KW-0732">Signal</keyword>
<dbReference type="InterPro" id="IPR018114">
    <property type="entry name" value="TRYPSIN_HIS"/>
</dbReference>
<feature type="signal peptide" evidence="1">
    <location>
        <begin position="1"/>
        <end position="27"/>
    </location>
</feature>
<dbReference type="Gene3D" id="2.60.40.2700">
    <property type="match status" value="1"/>
</dbReference>
<dbReference type="PANTHER" id="PTHR24260">
    <property type="match status" value="1"/>
</dbReference>
<dbReference type="InterPro" id="IPR009003">
    <property type="entry name" value="Peptidase_S1_PA"/>
</dbReference>
<protein>
    <recommendedName>
        <fullName evidence="2">Peptidase S1 domain-containing protein</fullName>
    </recommendedName>
</protein>
<dbReference type="GO" id="GO:0006508">
    <property type="term" value="P:proteolysis"/>
    <property type="evidence" value="ECO:0007669"/>
    <property type="project" value="InterPro"/>
</dbReference>
<dbReference type="PROSITE" id="PS00134">
    <property type="entry name" value="TRYPSIN_HIS"/>
    <property type="match status" value="1"/>
</dbReference>
<gene>
    <name evidence="3" type="ORF">Raf01_32920</name>
</gene>
<proteinExistence type="predicted"/>
<dbReference type="SMART" id="SM00020">
    <property type="entry name" value="Tryp_SPc"/>
    <property type="match status" value="1"/>
</dbReference>
<feature type="domain" description="Peptidase S1" evidence="2">
    <location>
        <begin position="28"/>
        <end position="281"/>
    </location>
</feature>
<dbReference type="Gene3D" id="2.40.10.10">
    <property type="entry name" value="Trypsin-like serine proteases"/>
    <property type="match status" value="1"/>
</dbReference>
<dbReference type="PANTHER" id="PTHR24260:SF132">
    <property type="entry name" value="PEPTIDASE S1 DOMAIN-CONTAINING PROTEIN"/>
    <property type="match status" value="1"/>
</dbReference>
<dbReference type="Pfam" id="PF00089">
    <property type="entry name" value="Trypsin"/>
    <property type="match status" value="1"/>
</dbReference>
<dbReference type="GO" id="GO:0004252">
    <property type="term" value="F:serine-type endopeptidase activity"/>
    <property type="evidence" value="ECO:0007669"/>
    <property type="project" value="InterPro"/>
</dbReference>
<dbReference type="SUPFAM" id="SSF50494">
    <property type="entry name" value="Trypsin-like serine proteases"/>
    <property type="match status" value="1"/>
</dbReference>
<accession>A0A8J3QPL2</accession>
<dbReference type="InterPro" id="IPR043504">
    <property type="entry name" value="Peptidase_S1_PA_chymotrypsin"/>
</dbReference>
<dbReference type="InterPro" id="IPR051333">
    <property type="entry name" value="CLIP_Serine_Protease"/>
</dbReference>
<evidence type="ECO:0000313" key="3">
    <source>
        <dbReference type="EMBL" id="GIH15120.1"/>
    </source>
</evidence>
<dbReference type="AlphaFoldDB" id="A0A8J3QPL2"/>
<keyword evidence="4" id="KW-1185">Reference proteome</keyword>
<dbReference type="PROSITE" id="PS50240">
    <property type="entry name" value="TRYPSIN_DOM"/>
    <property type="match status" value="1"/>
</dbReference>